<dbReference type="PANTHER" id="PTHR11926:SF870">
    <property type="entry name" value="UDP-GLYCOSYLTRANSFERASE 75B1"/>
    <property type="match status" value="1"/>
</dbReference>
<evidence type="ECO:0000256" key="2">
    <source>
        <dbReference type="ARBA" id="ARBA00022676"/>
    </source>
</evidence>
<evidence type="ECO:0000256" key="1">
    <source>
        <dbReference type="ARBA" id="ARBA00009995"/>
    </source>
</evidence>
<reference evidence="6" key="1">
    <citation type="journal article" date="2023" name="Plant J.">
        <title>The genome of the king protea, Protea cynaroides.</title>
        <authorList>
            <person name="Chang J."/>
            <person name="Duong T.A."/>
            <person name="Schoeman C."/>
            <person name="Ma X."/>
            <person name="Roodt D."/>
            <person name="Barker N."/>
            <person name="Li Z."/>
            <person name="Van de Peer Y."/>
            <person name="Mizrachi E."/>
        </authorList>
    </citation>
    <scope>NUCLEOTIDE SEQUENCE</scope>
    <source>
        <tissue evidence="6">Young leaves</tissue>
    </source>
</reference>
<gene>
    <name evidence="6" type="ORF">NE237_014534</name>
</gene>
<accession>A0A9Q0KC54</accession>
<dbReference type="PROSITE" id="PS00375">
    <property type="entry name" value="UDPGT"/>
    <property type="match status" value="1"/>
</dbReference>
<dbReference type="InterPro" id="IPR035595">
    <property type="entry name" value="UDP_glycos_trans_CS"/>
</dbReference>
<dbReference type="Gene3D" id="3.40.50.2000">
    <property type="entry name" value="Glycogen Phosphorylase B"/>
    <property type="match status" value="2"/>
</dbReference>
<comment type="similarity">
    <text evidence="1 4">Belongs to the UDP-glycosyltransferase family.</text>
</comment>
<dbReference type="InterPro" id="IPR002213">
    <property type="entry name" value="UDP_glucos_trans"/>
</dbReference>
<organism evidence="6 7">
    <name type="scientific">Protea cynaroides</name>
    <dbReference type="NCBI Taxonomy" id="273540"/>
    <lineage>
        <taxon>Eukaryota</taxon>
        <taxon>Viridiplantae</taxon>
        <taxon>Streptophyta</taxon>
        <taxon>Embryophyta</taxon>
        <taxon>Tracheophyta</taxon>
        <taxon>Spermatophyta</taxon>
        <taxon>Magnoliopsida</taxon>
        <taxon>Proteales</taxon>
        <taxon>Proteaceae</taxon>
        <taxon>Protea</taxon>
    </lineage>
</organism>
<evidence type="ECO:0000256" key="5">
    <source>
        <dbReference type="RuleBase" id="RU362057"/>
    </source>
</evidence>
<dbReference type="EC" id="2.4.1.-" evidence="5"/>
<sequence>MNQPHFLLVTSPAQGHINPGLQFAKRLVAIGARVTFAISVSVYRRMSNTSIIPKGITFAPFSDGYDEGFKADDDVQHFMSDLKRFGSQTLTDVVLDLANKASPITCIVYTLLLPWAADVARKLFVPSAILWIQPATVLDIYYYYFNGYADLIANRTDPSYSVELPGLPFLTSRDIPSFFLPANTYAFNIEIFKEQFETLEQETKLRILVNTFDALEPQGLKAIEKLNLVAIGPLIPSAFLDGKDPSDKSFGADLFKGSKDYIEWLNSKPNSSVIYVSFGSIAVLPKKQMEAMANGLLQSRRPFLWVIRKSENGTENEENKILDQLEELNEEGLIVPWCSQVEVLSHASVGCFVTHCGWNSTLESVATGVPVVAFPQWSDQPTNAKLIQMWKTGVRVSADEEDEGIVGSEEIVKCLEMVMEGESGEEMRKNAKHWRDLARQAVKDGGSSDRNLREFADELVRERQLYSVSKDDN</sequence>
<comment type="caution">
    <text evidence="6">The sequence shown here is derived from an EMBL/GenBank/DDBJ whole genome shotgun (WGS) entry which is preliminary data.</text>
</comment>
<evidence type="ECO:0000313" key="7">
    <source>
        <dbReference type="Proteomes" id="UP001141806"/>
    </source>
</evidence>
<dbReference type="SUPFAM" id="SSF53756">
    <property type="entry name" value="UDP-Glycosyltransferase/glycogen phosphorylase"/>
    <property type="match status" value="1"/>
</dbReference>
<dbReference type="GO" id="GO:0080044">
    <property type="term" value="F:quercetin 7-O-glucosyltransferase activity"/>
    <property type="evidence" value="ECO:0007669"/>
    <property type="project" value="TreeGrafter"/>
</dbReference>
<protein>
    <recommendedName>
        <fullName evidence="5">Glycosyltransferase</fullName>
        <ecNumber evidence="5">2.4.1.-</ecNumber>
    </recommendedName>
</protein>
<evidence type="ECO:0000313" key="6">
    <source>
        <dbReference type="EMBL" id="KAJ4967833.1"/>
    </source>
</evidence>
<dbReference type="PANTHER" id="PTHR11926">
    <property type="entry name" value="GLUCOSYL/GLUCURONOSYL TRANSFERASES"/>
    <property type="match status" value="1"/>
</dbReference>
<name>A0A9Q0KC54_9MAGN</name>
<dbReference type="Pfam" id="PF00201">
    <property type="entry name" value="UDPGT"/>
    <property type="match status" value="1"/>
</dbReference>
<dbReference type="CDD" id="cd03784">
    <property type="entry name" value="GT1_Gtf-like"/>
    <property type="match status" value="1"/>
</dbReference>
<dbReference type="FunFam" id="3.40.50.2000:FF:000237">
    <property type="entry name" value="Glycosyltransferase"/>
    <property type="match status" value="1"/>
</dbReference>
<evidence type="ECO:0000256" key="4">
    <source>
        <dbReference type="RuleBase" id="RU003718"/>
    </source>
</evidence>
<dbReference type="Proteomes" id="UP001141806">
    <property type="component" value="Unassembled WGS sequence"/>
</dbReference>
<keyword evidence="3 4" id="KW-0808">Transferase</keyword>
<proteinExistence type="inferred from homology"/>
<keyword evidence="2 4" id="KW-0328">Glycosyltransferase</keyword>
<keyword evidence="7" id="KW-1185">Reference proteome</keyword>
<dbReference type="EMBL" id="JAMYWD010000006">
    <property type="protein sequence ID" value="KAJ4967833.1"/>
    <property type="molecule type" value="Genomic_DNA"/>
</dbReference>
<dbReference type="GO" id="GO:0080043">
    <property type="term" value="F:quercetin 3-O-glucosyltransferase activity"/>
    <property type="evidence" value="ECO:0007669"/>
    <property type="project" value="TreeGrafter"/>
</dbReference>
<dbReference type="AlphaFoldDB" id="A0A9Q0KC54"/>
<dbReference type="FunFam" id="3.40.50.2000:FF:000167">
    <property type="entry name" value="Glycosyltransferase"/>
    <property type="match status" value="1"/>
</dbReference>
<evidence type="ECO:0000256" key="3">
    <source>
        <dbReference type="ARBA" id="ARBA00022679"/>
    </source>
</evidence>
<dbReference type="OrthoDB" id="5835829at2759"/>